<evidence type="ECO:0000256" key="5">
    <source>
        <dbReference type="ARBA" id="ARBA00022842"/>
    </source>
</evidence>
<feature type="domain" description="Alpha-D-phosphohexomutase C-terminal" evidence="7">
    <location>
        <begin position="573"/>
        <end position="620"/>
    </location>
</feature>
<evidence type="ECO:0000313" key="11">
    <source>
        <dbReference type="EMBL" id="EDY20687.1"/>
    </source>
</evidence>
<comment type="caution">
    <text evidence="11">The sequence shown here is derived from an EMBL/GenBank/DDBJ whole genome shotgun (WGS) entry which is preliminary data.</text>
</comment>
<dbReference type="Pfam" id="PF02879">
    <property type="entry name" value="PGM_PMM_II"/>
    <property type="match status" value="1"/>
</dbReference>
<feature type="domain" description="Alpha-D-phosphohexomutase alpha/beta/alpha" evidence="10">
    <location>
        <begin position="467"/>
        <end position="520"/>
    </location>
</feature>
<dbReference type="CDD" id="cd05799">
    <property type="entry name" value="PGM2"/>
    <property type="match status" value="1"/>
</dbReference>
<feature type="domain" description="Alpha-D-phosphohexomutase alpha/beta/alpha" evidence="10">
    <location>
        <begin position="367"/>
        <end position="439"/>
    </location>
</feature>
<evidence type="ECO:0000256" key="6">
    <source>
        <dbReference type="ARBA" id="ARBA00023235"/>
    </source>
</evidence>
<dbReference type="EMBL" id="ABVL01000004">
    <property type="protein sequence ID" value="EDY20687.1"/>
    <property type="molecule type" value="Genomic_DNA"/>
</dbReference>
<dbReference type="InterPro" id="IPR016066">
    <property type="entry name" value="A-D-PHexomutase_CS"/>
</dbReference>
<gene>
    <name evidence="11" type="ORF">CfE428DRAFT_1884</name>
</gene>
<dbReference type="Gene3D" id="3.30.310.50">
    <property type="entry name" value="Alpha-D-phosphohexomutase, C-terminal domain"/>
    <property type="match status" value="1"/>
</dbReference>
<dbReference type="Pfam" id="PF02880">
    <property type="entry name" value="PGM_PMM_III"/>
    <property type="match status" value="2"/>
</dbReference>
<dbReference type="InterPro" id="IPR005846">
    <property type="entry name" value="A-D-PHexomutase_a/b/a-III"/>
</dbReference>
<dbReference type="Proteomes" id="UP000005824">
    <property type="component" value="Unassembled WGS sequence"/>
</dbReference>
<dbReference type="PANTHER" id="PTHR45745:SF1">
    <property type="entry name" value="PHOSPHOGLUCOMUTASE 2B-RELATED"/>
    <property type="match status" value="1"/>
</dbReference>
<evidence type="ECO:0000259" key="10">
    <source>
        <dbReference type="Pfam" id="PF02880"/>
    </source>
</evidence>
<dbReference type="Pfam" id="PF02878">
    <property type="entry name" value="PGM_PMM_I"/>
    <property type="match status" value="1"/>
</dbReference>
<reference evidence="11 12" key="1">
    <citation type="journal article" date="2011" name="J. Bacteriol.">
        <title>Genome sequence of Chthoniobacter flavus Ellin428, an aerobic heterotrophic soil bacterium.</title>
        <authorList>
            <person name="Kant R."/>
            <person name="van Passel M.W."/>
            <person name="Palva A."/>
            <person name="Lucas S."/>
            <person name="Lapidus A."/>
            <person name="Glavina Del Rio T."/>
            <person name="Dalin E."/>
            <person name="Tice H."/>
            <person name="Bruce D."/>
            <person name="Goodwin L."/>
            <person name="Pitluck S."/>
            <person name="Larimer F.W."/>
            <person name="Land M.L."/>
            <person name="Hauser L."/>
            <person name="Sangwan P."/>
            <person name="de Vos W.M."/>
            <person name="Janssen P.H."/>
            <person name="Smidt H."/>
        </authorList>
    </citation>
    <scope>NUCLEOTIDE SEQUENCE [LARGE SCALE GENOMIC DNA]</scope>
    <source>
        <strain evidence="11 12">Ellin428</strain>
    </source>
</reference>
<keyword evidence="5" id="KW-0460">Magnesium</keyword>
<evidence type="ECO:0000256" key="3">
    <source>
        <dbReference type="ARBA" id="ARBA00022553"/>
    </source>
</evidence>
<dbReference type="eggNOG" id="COG1109">
    <property type="taxonomic scope" value="Bacteria"/>
</dbReference>
<feature type="domain" description="Alpha-D-phosphohexomutase alpha/beta/alpha" evidence="9">
    <location>
        <begin position="251"/>
        <end position="354"/>
    </location>
</feature>
<dbReference type="InParanoid" id="B4CYZ6"/>
<dbReference type="FunCoup" id="B4CYZ6">
    <property type="interactions" value="470"/>
</dbReference>
<dbReference type="SUPFAM" id="SSF53738">
    <property type="entry name" value="Phosphoglucomutase, first 3 domains"/>
    <property type="match status" value="3"/>
</dbReference>
<organism evidence="11 12">
    <name type="scientific">Chthoniobacter flavus Ellin428</name>
    <dbReference type="NCBI Taxonomy" id="497964"/>
    <lineage>
        <taxon>Bacteria</taxon>
        <taxon>Pseudomonadati</taxon>
        <taxon>Verrucomicrobiota</taxon>
        <taxon>Spartobacteria</taxon>
        <taxon>Chthoniobacterales</taxon>
        <taxon>Chthoniobacteraceae</taxon>
        <taxon>Chthoniobacter</taxon>
    </lineage>
</organism>
<evidence type="ECO:0000256" key="4">
    <source>
        <dbReference type="ARBA" id="ARBA00022723"/>
    </source>
</evidence>
<dbReference type="InterPro" id="IPR016055">
    <property type="entry name" value="A-D-PHexomutase_a/b/a-I/II/III"/>
</dbReference>
<accession>B4CYZ6</accession>
<dbReference type="GO" id="GO:0006166">
    <property type="term" value="P:purine ribonucleoside salvage"/>
    <property type="evidence" value="ECO:0007669"/>
    <property type="project" value="TreeGrafter"/>
</dbReference>
<dbReference type="GO" id="GO:0000287">
    <property type="term" value="F:magnesium ion binding"/>
    <property type="evidence" value="ECO:0007669"/>
    <property type="project" value="InterPro"/>
</dbReference>
<evidence type="ECO:0000259" key="9">
    <source>
        <dbReference type="Pfam" id="PF02879"/>
    </source>
</evidence>
<dbReference type="PANTHER" id="PTHR45745">
    <property type="entry name" value="PHOSPHOMANNOMUTASE 45A"/>
    <property type="match status" value="1"/>
</dbReference>
<evidence type="ECO:0000313" key="12">
    <source>
        <dbReference type="Proteomes" id="UP000005824"/>
    </source>
</evidence>
<dbReference type="RefSeq" id="WP_006979209.1">
    <property type="nucleotide sequence ID" value="NZ_ABVL01000004.1"/>
</dbReference>
<feature type="domain" description="Alpha-D-phosphohexomutase alpha/beta/alpha" evidence="8">
    <location>
        <begin position="96"/>
        <end position="225"/>
    </location>
</feature>
<dbReference type="InterPro" id="IPR005843">
    <property type="entry name" value="A-D-PHexomutase_C"/>
</dbReference>
<evidence type="ECO:0000259" key="7">
    <source>
        <dbReference type="Pfam" id="PF00408"/>
    </source>
</evidence>
<dbReference type="GO" id="GO:0005975">
    <property type="term" value="P:carbohydrate metabolic process"/>
    <property type="evidence" value="ECO:0007669"/>
    <property type="project" value="InterPro"/>
</dbReference>
<comment type="cofactor">
    <cofactor evidence="1">
        <name>Mg(2+)</name>
        <dbReference type="ChEBI" id="CHEBI:18420"/>
    </cofactor>
</comment>
<dbReference type="PRINTS" id="PR00509">
    <property type="entry name" value="PGMPMM"/>
</dbReference>
<dbReference type="GO" id="GO:0008973">
    <property type="term" value="F:phosphopentomutase activity"/>
    <property type="evidence" value="ECO:0007669"/>
    <property type="project" value="TreeGrafter"/>
</dbReference>
<keyword evidence="6" id="KW-0413">Isomerase</keyword>
<comment type="similarity">
    <text evidence="2">Belongs to the phosphohexose mutase family.</text>
</comment>
<dbReference type="SUPFAM" id="SSF55957">
    <property type="entry name" value="Phosphoglucomutase, C-terminal domain"/>
    <property type="match status" value="1"/>
</dbReference>
<sequence length="655" mass="70939">MSDLSLRLSQAVSAGSLLASSAKNIEQLLARGSSPTYAQSVEELVTKGAWEELNDRFFKTLAFGTGGLRGRTIGKIVTAAEQGEPQPLGRPQRPCVGTNAMNYYNISRATQGLIAYAKEWFAKNNLPGRPSIVIAHDTRHFSKDFTELTAKVAAENGVDVFIFAGPRSTPQLSFTVRMVKASAGIVITASHNPPHDNGYKVYFSDGAQVVEPHASGIIAKVNAVESDVYQPVAADQQGQITVLGKEADDAYMARLETLVLDRPMVADAARSGLKIVFTSIHGTGGIIIKPMLDRLGFRYLTVAEQEVEDGRFPTVKSPNPENAEALAQATALAEKESADLVIATDPDCDRMGVAARNSSGQMELLTGNQIGSLMAYYRVQKLLANGVITPANASRCVIVKTLVTTDLQKAIAEKHGLRCVETLTGFKYIGEKLGKYEAALPASERVKYRDLSELETRNLRLTHSSYYVCGGEESYGYSAADFVRDKDGNGATVVFAEVAAYAKSRGLTLVDLLDEVYSTYGFYLEKNGSLTFEGADGAAKIQRLVESYAGQPPANADGSAVTGTRNFATETFKDVEGDTIPKEKMLMIDLADGRRVAVRPSGTEPKIKFYMYARRSPAAGQAFTSAELASIKAEVKASLERLWTWVQADVDQRLR</sequence>
<name>B4CYZ6_9BACT</name>
<keyword evidence="4" id="KW-0479">Metal-binding</keyword>
<dbReference type="InterPro" id="IPR005845">
    <property type="entry name" value="A-D-PHexomutase_a/b/a-II"/>
</dbReference>
<evidence type="ECO:0000256" key="1">
    <source>
        <dbReference type="ARBA" id="ARBA00001946"/>
    </source>
</evidence>
<evidence type="ECO:0000256" key="2">
    <source>
        <dbReference type="ARBA" id="ARBA00010231"/>
    </source>
</evidence>
<evidence type="ECO:0000259" key="8">
    <source>
        <dbReference type="Pfam" id="PF02878"/>
    </source>
</evidence>
<proteinExistence type="inferred from homology"/>
<dbReference type="InterPro" id="IPR036900">
    <property type="entry name" value="A-D-PHexomutase_C_sf"/>
</dbReference>
<dbReference type="STRING" id="497964.CfE428DRAFT_1884"/>
<dbReference type="PROSITE" id="PS00710">
    <property type="entry name" value="PGM_PMM"/>
    <property type="match status" value="1"/>
</dbReference>
<keyword evidence="3" id="KW-0597">Phosphoprotein</keyword>
<dbReference type="InterPro" id="IPR005844">
    <property type="entry name" value="A-D-PHexomutase_a/b/a-I"/>
</dbReference>
<dbReference type="Pfam" id="PF00408">
    <property type="entry name" value="PGM_PMM_IV"/>
    <property type="match status" value="1"/>
</dbReference>
<dbReference type="InterPro" id="IPR005841">
    <property type="entry name" value="Alpha-D-phosphohexomutase_SF"/>
</dbReference>
<keyword evidence="12" id="KW-1185">Reference proteome</keyword>
<dbReference type="AlphaFoldDB" id="B4CYZ6"/>
<dbReference type="Gene3D" id="3.40.120.10">
    <property type="entry name" value="Alpha-D-Glucose-1,6-Bisphosphate, subunit A, domain 3"/>
    <property type="match status" value="3"/>
</dbReference>
<protein>
    <submittedName>
        <fullName evidence="11">Phosphoglucomutase/phosphomannomutase alpha/beta/alpha domain I</fullName>
    </submittedName>
</protein>